<evidence type="ECO:0000256" key="8">
    <source>
        <dbReference type="SAM" id="Phobius"/>
    </source>
</evidence>
<feature type="transmembrane region" description="Helical" evidence="8">
    <location>
        <begin position="548"/>
        <end position="570"/>
    </location>
</feature>
<dbReference type="AlphaFoldDB" id="A0A9D4V807"/>
<feature type="transmembrane region" description="Helical" evidence="8">
    <location>
        <begin position="420"/>
        <end position="445"/>
    </location>
</feature>
<feature type="transmembrane region" description="Helical" evidence="8">
    <location>
        <begin position="704"/>
        <end position="728"/>
    </location>
</feature>
<organism evidence="9 10">
    <name type="scientific">Adiantum capillus-veneris</name>
    <name type="common">Maidenhair fern</name>
    <dbReference type="NCBI Taxonomy" id="13818"/>
    <lineage>
        <taxon>Eukaryota</taxon>
        <taxon>Viridiplantae</taxon>
        <taxon>Streptophyta</taxon>
        <taxon>Embryophyta</taxon>
        <taxon>Tracheophyta</taxon>
        <taxon>Polypodiopsida</taxon>
        <taxon>Polypodiidae</taxon>
        <taxon>Polypodiales</taxon>
        <taxon>Pteridineae</taxon>
        <taxon>Pteridaceae</taxon>
        <taxon>Vittarioideae</taxon>
        <taxon>Adiantum</taxon>
    </lineage>
</organism>
<feature type="transmembrane region" description="Helical" evidence="8">
    <location>
        <begin position="519"/>
        <end position="542"/>
    </location>
</feature>
<feature type="transmembrane region" description="Helical" evidence="8">
    <location>
        <begin position="218"/>
        <end position="238"/>
    </location>
</feature>
<dbReference type="GO" id="GO:0005886">
    <property type="term" value="C:plasma membrane"/>
    <property type="evidence" value="ECO:0007669"/>
    <property type="project" value="TreeGrafter"/>
</dbReference>
<evidence type="ECO:0000256" key="2">
    <source>
        <dbReference type="ARBA" id="ARBA00006434"/>
    </source>
</evidence>
<comment type="caution">
    <text evidence="9">The sequence shown here is derived from an EMBL/GenBank/DDBJ whole genome shotgun (WGS) entry which is preliminary data.</text>
</comment>
<dbReference type="PANTHER" id="PTHR46154">
    <property type="match status" value="1"/>
</dbReference>
<reference evidence="9" key="1">
    <citation type="submission" date="2021-01" db="EMBL/GenBank/DDBJ databases">
        <title>Adiantum capillus-veneris genome.</title>
        <authorList>
            <person name="Fang Y."/>
            <person name="Liao Q."/>
        </authorList>
    </citation>
    <scope>NUCLEOTIDE SEQUENCE</scope>
    <source>
        <strain evidence="9">H3</strain>
        <tissue evidence="9">Leaf</tissue>
    </source>
</reference>
<keyword evidence="10" id="KW-1185">Reference proteome</keyword>
<feature type="transmembrane region" description="Helical" evidence="8">
    <location>
        <begin position="673"/>
        <end position="692"/>
    </location>
</feature>
<dbReference type="Pfam" id="PF00474">
    <property type="entry name" value="SSF"/>
    <property type="match status" value="1"/>
</dbReference>
<dbReference type="InterPro" id="IPR031155">
    <property type="entry name" value="DUR"/>
</dbReference>
<keyword evidence="4 8" id="KW-0812">Transmembrane</keyword>
<feature type="transmembrane region" description="Helical" evidence="8">
    <location>
        <begin position="619"/>
        <end position="639"/>
    </location>
</feature>
<dbReference type="CDD" id="cd11476">
    <property type="entry name" value="SLC5sbd_DUR3"/>
    <property type="match status" value="1"/>
</dbReference>
<evidence type="ECO:0000313" key="9">
    <source>
        <dbReference type="EMBL" id="KAI5081570.1"/>
    </source>
</evidence>
<feature type="transmembrane region" description="Helical" evidence="8">
    <location>
        <begin position="322"/>
        <end position="342"/>
    </location>
</feature>
<feature type="transmembrane region" description="Helical" evidence="8">
    <location>
        <begin position="259"/>
        <end position="283"/>
    </location>
</feature>
<dbReference type="InterPro" id="IPR038377">
    <property type="entry name" value="Na/Glc_symporter_sf"/>
</dbReference>
<evidence type="ECO:0000256" key="3">
    <source>
        <dbReference type="ARBA" id="ARBA00022448"/>
    </source>
</evidence>
<dbReference type="OrthoDB" id="6132759at2759"/>
<sequence length="755" mass="81198">MESSHYLHSYLSSSDSSGSLKSKVSPLLLDLWSRFCYHGAGGQQASHAVIAGAFFYVVKESFLAVVAARATFYHEALHAVIAGAFFYAVKESFLAVAAQAHQSPCDPIAMPVGQPNLFGLHQYDNRDSFFNGQTIFSPGVGYGLIFGYGILFAALTIVITVLDGKYAGTKYDSEEFNTAGRSIKTGLIAVDVVSHWAWVSDLLQSSNEAFQYGISGSFWYMASAAIQILLFGIVAMEVKRRAPKAHTVVELVRRRWGNSANFVFLYLCYLNNIVTCATLFLGAGYVMVSATGMDMYAALVLIPVSVVTYTVIGGLKATFTSSYLHTVIIYVTLNLFVFKVYASDAYPVGSIRRVWQNLGTYARAVPVSGNKGGSYMTMFSRGGFEFGVVSTISSFGNVWADQAYWQSAIAAKPKAAFKAYILGGLLWIPIPLALATSLGLATLALDLPVSAEEANEGLISVAAAQYLLGKGGVILILTIVFMAATSSGSAEFIAMSSLFTYDVYKAYLRPQATGKELLLVSRIAVVILGIGMGAFSCLIYKVNVDVNFLFLVVGLLIASAVPPLSFMLIWPAVPKNAAISAALGGQVCAIIAWIVHAKIVYDDLTISNTLQKLGPTMDGAIVAIATSAIVCMLWTLIWPDTTGSYNRFKEIEVMDDVEVKPAETFKLDASIRIASIFAVVLSVIMIIVWPLLTLPAGVFSEGYFALWVLISMVWAVIATAICIFLPLIESRDVIMQVLKSLLSCGKGGSGSPASS</sequence>
<comment type="similarity">
    <text evidence="2 7">Belongs to the sodium:solute symporter (SSF) (TC 2.A.21) family.</text>
</comment>
<keyword evidence="6 8" id="KW-0472">Membrane</keyword>
<feature type="transmembrane region" description="Helical" evidence="8">
    <location>
        <begin position="577"/>
        <end position="599"/>
    </location>
</feature>
<dbReference type="Gene3D" id="1.20.1730.10">
    <property type="entry name" value="Sodium/glucose cotransporter"/>
    <property type="match status" value="1"/>
</dbReference>
<evidence type="ECO:0000313" key="10">
    <source>
        <dbReference type="Proteomes" id="UP000886520"/>
    </source>
</evidence>
<feature type="transmembrane region" description="Helical" evidence="8">
    <location>
        <begin position="295"/>
        <end position="315"/>
    </location>
</feature>
<evidence type="ECO:0000256" key="7">
    <source>
        <dbReference type="RuleBase" id="RU362091"/>
    </source>
</evidence>
<comment type="subcellular location">
    <subcellularLocation>
        <location evidence="1">Membrane</location>
        <topology evidence="1">Multi-pass membrane protein</topology>
    </subcellularLocation>
</comment>
<dbReference type="GO" id="GO:0015204">
    <property type="term" value="F:urea transmembrane transporter activity"/>
    <property type="evidence" value="ECO:0007669"/>
    <property type="project" value="InterPro"/>
</dbReference>
<keyword evidence="3" id="KW-0813">Transport</keyword>
<feature type="transmembrane region" description="Helical" evidence="8">
    <location>
        <begin position="457"/>
        <end position="484"/>
    </location>
</feature>
<evidence type="ECO:0000256" key="4">
    <source>
        <dbReference type="ARBA" id="ARBA00022692"/>
    </source>
</evidence>
<evidence type="ECO:0000256" key="1">
    <source>
        <dbReference type="ARBA" id="ARBA00004141"/>
    </source>
</evidence>
<protein>
    <submittedName>
        <fullName evidence="9">Uncharacterized protein</fullName>
    </submittedName>
</protein>
<accession>A0A9D4V807</accession>
<gene>
    <name evidence="9" type="ORF">GOP47_0001313</name>
</gene>
<dbReference type="Proteomes" id="UP000886520">
    <property type="component" value="Chromosome 2"/>
</dbReference>
<keyword evidence="5 8" id="KW-1133">Transmembrane helix</keyword>
<dbReference type="InterPro" id="IPR001734">
    <property type="entry name" value="Na/solute_symporter"/>
</dbReference>
<feature type="transmembrane region" description="Helical" evidence="8">
    <location>
        <begin position="140"/>
        <end position="162"/>
    </location>
</feature>
<dbReference type="PANTHER" id="PTHR46154:SF4">
    <property type="entry name" value="UREA ACTIVE TRANSPORTER"/>
    <property type="match status" value="1"/>
</dbReference>
<evidence type="ECO:0000256" key="5">
    <source>
        <dbReference type="ARBA" id="ARBA00022989"/>
    </source>
</evidence>
<name>A0A9D4V807_ADICA</name>
<dbReference type="EMBL" id="JABFUD020000003">
    <property type="protein sequence ID" value="KAI5081570.1"/>
    <property type="molecule type" value="Genomic_DNA"/>
</dbReference>
<dbReference type="PROSITE" id="PS50283">
    <property type="entry name" value="NA_SOLUT_SYMP_3"/>
    <property type="match status" value="1"/>
</dbReference>
<evidence type="ECO:0000256" key="6">
    <source>
        <dbReference type="ARBA" id="ARBA00023136"/>
    </source>
</evidence>
<proteinExistence type="inferred from homology"/>